<dbReference type="PANTHER" id="PTHR43014:SF4">
    <property type="entry name" value="PYRIDINE NUCLEOTIDE-DISULFIDE OXIDOREDUCTASE RCLA-RELATED"/>
    <property type="match status" value="1"/>
</dbReference>
<name>D6EAH6_9ACTN</name>
<dbReference type="EMBL" id="FP929047">
    <property type="protein sequence ID" value="CBL04723.1"/>
    <property type="molecule type" value="Genomic_DNA"/>
</dbReference>
<dbReference type="BioCyc" id="GPAM657308:GPA_RS12355-MONOMER"/>
<protein>
    <submittedName>
        <fullName evidence="2">Pyruvate/2-oxoglutarate dehydrogenase complex, dihydrolipoamide dehydrogenase (E3) component, and related enzymes</fullName>
    </submittedName>
</protein>
<dbReference type="PANTHER" id="PTHR43014">
    <property type="entry name" value="MERCURIC REDUCTASE"/>
    <property type="match status" value="1"/>
</dbReference>
<organism evidence="2 3">
    <name type="scientific">Gordonibacter pamelaeae 7-10-1-b</name>
    <dbReference type="NCBI Taxonomy" id="657308"/>
    <lineage>
        <taxon>Bacteria</taxon>
        <taxon>Bacillati</taxon>
        <taxon>Actinomycetota</taxon>
        <taxon>Coriobacteriia</taxon>
        <taxon>Eggerthellales</taxon>
        <taxon>Eggerthellaceae</taxon>
        <taxon>Gordonibacter</taxon>
    </lineage>
</organism>
<dbReference type="Pfam" id="PF07992">
    <property type="entry name" value="Pyr_redox_2"/>
    <property type="match status" value="1"/>
</dbReference>
<accession>D6EAH6</accession>
<dbReference type="HOGENOM" id="CLU_133156_0_1_11"/>
<proteinExistence type="predicted"/>
<dbReference type="KEGG" id="gpa:GPA_26550"/>
<dbReference type="GO" id="GO:0050660">
    <property type="term" value="F:flavin adenine dinucleotide binding"/>
    <property type="evidence" value="ECO:0007669"/>
    <property type="project" value="TreeGrafter"/>
</dbReference>
<reference evidence="2 3" key="2">
    <citation type="submission" date="2010-03" db="EMBL/GenBank/DDBJ databases">
        <authorList>
            <person name="Pajon A."/>
        </authorList>
    </citation>
    <scope>NUCLEOTIDE SEQUENCE [LARGE SCALE GENOMIC DNA]</scope>
    <source>
        <strain evidence="3">7-10-1-b</strain>
    </source>
</reference>
<reference evidence="2 3" key="1">
    <citation type="submission" date="2010-03" db="EMBL/GenBank/DDBJ databases">
        <title>The genome sequence of Gordonibacter pamelaeae 7-10-1-bT.</title>
        <authorList>
            <consortium name="metaHIT consortium -- http://www.metahit.eu/"/>
            <person name="Pajon A."/>
            <person name="Turner K."/>
            <person name="Parkhill J."/>
            <person name="Timmis K."/>
            <person name="Oxley A."/>
            <person name="Wurdemann D."/>
        </authorList>
    </citation>
    <scope>NUCLEOTIDE SEQUENCE [LARGE SCALE GENOMIC DNA]</scope>
    <source>
        <strain evidence="3">7-10-1-b</strain>
    </source>
</reference>
<sequence length="153" mass="15902">MRKVDAAVIGFGKGGKALAGALAAAGKMVALVEKSPKRYGGTCINVACIPTKSLVHSAALSAAQGGTFDERAARYAAAIDEKDRVTGLLRGKNYHKLADLPNVEVVDGTASFVNSFPPCTGAASRTAAPVFAAPGELALDTPREENYCYHHKL</sequence>
<evidence type="ECO:0000313" key="2">
    <source>
        <dbReference type="EMBL" id="CBL04723.1"/>
    </source>
</evidence>
<dbReference type="RefSeq" id="WP_015540067.1">
    <property type="nucleotide sequence ID" value="NC_021021.1"/>
</dbReference>
<evidence type="ECO:0000313" key="3">
    <source>
        <dbReference type="Proteomes" id="UP000008805"/>
    </source>
</evidence>
<dbReference type="PATRIC" id="fig|657308.3.peg.2132"/>
<dbReference type="Proteomes" id="UP000008805">
    <property type="component" value="Chromosome"/>
</dbReference>
<keyword evidence="2" id="KW-0670">Pyruvate</keyword>
<gene>
    <name evidence="2" type="ORF">GPA_26550</name>
</gene>
<dbReference type="InterPro" id="IPR023753">
    <property type="entry name" value="FAD/NAD-binding_dom"/>
</dbReference>
<keyword evidence="3" id="KW-1185">Reference proteome</keyword>
<dbReference type="Gene3D" id="3.50.50.60">
    <property type="entry name" value="FAD/NAD(P)-binding domain"/>
    <property type="match status" value="1"/>
</dbReference>
<dbReference type="InterPro" id="IPR036188">
    <property type="entry name" value="FAD/NAD-bd_sf"/>
</dbReference>
<dbReference type="GeneID" id="78358406"/>
<feature type="domain" description="FAD/NAD(P)-binding" evidence="1">
    <location>
        <begin position="5"/>
        <end position="70"/>
    </location>
</feature>
<dbReference type="GO" id="GO:0003955">
    <property type="term" value="F:NAD(P)H dehydrogenase (quinone) activity"/>
    <property type="evidence" value="ECO:0007669"/>
    <property type="project" value="TreeGrafter"/>
</dbReference>
<evidence type="ECO:0000259" key="1">
    <source>
        <dbReference type="Pfam" id="PF07992"/>
    </source>
</evidence>
<dbReference type="PRINTS" id="PR00411">
    <property type="entry name" value="PNDRDTASEI"/>
</dbReference>
<dbReference type="SUPFAM" id="SSF51905">
    <property type="entry name" value="FAD/NAD(P)-binding domain"/>
    <property type="match status" value="1"/>
</dbReference>
<dbReference type="AlphaFoldDB" id="D6EAH6"/>